<evidence type="ECO:0000259" key="1">
    <source>
        <dbReference type="PROSITE" id="PS51071"/>
    </source>
</evidence>
<dbReference type="InterPro" id="IPR009057">
    <property type="entry name" value="Homeodomain-like_sf"/>
</dbReference>
<dbReference type="Gene3D" id="1.10.10.10">
    <property type="entry name" value="Winged helix-like DNA-binding domain superfamily/Winged helix DNA-binding domain"/>
    <property type="match status" value="1"/>
</dbReference>
<proteinExistence type="predicted"/>
<dbReference type="GO" id="GO:0003700">
    <property type="term" value="F:DNA-binding transcription factor activity"/>
    <property type="evidence" value="ECO:0007669"/>
    <property type="project" value="InterPro"/>
</dbReference>
<dbReference type="PANTHER" id="PTHR30514:SF21">
    <property type="entry name" value="RPIR-FAMILY TRANSCRIPTIONAL REGULATOR"/>
    <property type="match status" value="1"/>
</dbReference>
<sequence length="101" mass="11703">MDVENIFRDVKLSKTEMTVLRFIQNDPEQCIRQGVRAVAEQCYSNPSSLVRLAKKLKFSGWLELVYFIKFNITMPKLRCHQRYRLHERSAGRSADAAAGKP</sequence>
<dbReference type="SUPFAM" id="SSF46689">
    <property type="entry name" value="Homeodomain-like"/>
    <property type="match status" value="1"/>
</dbReference>
<reference evidence="2 3" key="1">
    <citation type="submission" date="2018-06" db="EMBL/GenBank/DDBJ databases">
        <authorList>
            <consortium name="Pathogen Informatics"/>
            <person name="Doyle S."/>
        </authorList>
    </citation>
    <scope>NUCLEOTIDE SEQUENCE [LARGE SCALE GENOMIC DNA]</scope>
    <source>
        <strain evidence="2 3">NCTC13465</strain>
    </source>
</reference>
<name>A0A2X3IA35_KLEPN</name>
<dbReference type="PANTHER" id="PTHR30514">
    <property type="entry name" value="GLUCOKINASE"/>
    <property type="match status" value="1"/>
</dbReference>
<dbReference type="InterPro" id="IPR036388">
    <property type="entry name" value="WH-like_DNA-bd_sf"/>
</dbReference>
<evidence type="ECO:0000313" key="3">
    <source>
        <dbReference type="Proteomes" id="UP000251721"/>
    </source>
</evidence>
<dbReference type="AlphaFoldDB" id="A0A2X3IA35"/>
<organism evidence="2 3">
    <name type="scientific">Klebsiella pneumoniae</name>
    <dbReference type="NCBI Taxonomy" id="573"/>
    <lineage>
        <taxon>Bacteria</taxon>
        <taxon>Pseudomonadati</taxon>
        <taxon>Pseudomonadota</taxon>
        <taxon>Gammaproteobacteria</taxon>
        <taxon>Enterobacterales</taxon>
        <taxon>Enterobacteriaceae</taxon>
        <taxon>Klebsiella/Raoultella group</taxon>
        <taxon>Klebsiella</taxon>
        <taxon>Klebsiella pneumoniae complex</taxon>
    </lineage>
</organism>
<dbReference type="InterPro" id="IPR000281">
    <property type="entry name" value="HTH_RpiR"/>
</dbReference>
<dbReference type="GO" id="GO:0097367">
    <property type="term" value="F:carbohydrate derivative binding"/>
    <property type="evidence" value="ECO:0007669"/>
    <property type="project" value="InterPro"/>
</dbReference>
<dbReference type="InterPro" id="IPR047640">
    <property type="entry name" value="RpiR-like"/>
</dbReference>
<protein>
    <submittedName>
        <fullName evidence="2">Transcriptional regulator</fullName>
    </submittedName>
</protein>
<evidence type="ECO:0000313" key="2">
    <source>
        <dbReference type="EMBL" id="SQC57879.1"/>
    </source>
</evidence>
<feature type="domain" description="HTH rpiR-type" evidence="1">
    <location>
        <begin position="1"/>
        <end position="75"/>
    </location>
</feature>
<dbReference type="GO" id="GO:0003677">
    <property type="term" value="F:DNA binding"/>
    <property type="evidence" value="ECO:0007669"/>
    <property type="project" value="InterPro"/>
</dbReference>
<dbReference type="PROSITE" id="PS51071">
    <property type="entry name" value="HTH_RPIR"/>
    <property type="match status" value="1"/>
</dbReference>
<gene>
    <name evidence="2" type="ORF">NCTC13465_05723</name>
</gene>
<dbReference type="Proteomes" id="UP000251721">
    <property type="component" value="Unassembled WGS sequence"/>
</dbReference>
<dbReference type="EMBL" id="UAWQ01000020">
    <property type="protein sequence ID" value="SQC57879.1"/>
    <property type="molecule type" value="Genomic_DNA"/>
</dbReference>
<dbReference type="Pfam" id="PF01418">
    <property type="entry name" value="HTH_6"/>
    <property type="match status" value="1"/>
</dbReference>
<accession>A0A2X3IA35</accession>